<sequence>MTTRFPLSILRAINGILRSVCVLQKHHSAVKQYRSDERVPVLYTGDGCFLSTTLYQSARIARRGLLYMCIDVHTMGFLLPTTLDVLYRVWVVSKSADAIGKALTNVQVQLTYRPDQKYTVRKLLTTNS</sequence>
<protein>
    <submittedName>
        <fullName evidence="1">Uncharacterized protein</fullName>
    </submittedName>
</protein>
<gene>
    <name evidence="1" type="ORF">g.21713</name>
</gene>
<dbReference type="EMBL" id="GDHC01021689">
    <property type="protein sequence ID" value="JAP96939.1"/>
    <property type="molecule type" value="Transcribed_RNA"/>
</dbReference>
<accession>A0A146KPJ4</accession>
<dbReference type="AlphaFoldDB" id="A0A146KPJ4"/>
<organism evidence="1">
    <name type="scientific">Lygus hesperus</name>
    <name type="common">Western plant bug</name>
    <dbReference type="NCBI Taxonomy" id="30085"/>
    <lineage>
        <taxon>Eukaryota</taxon>
        <taxon>Metazoa</taxon>
        <taxon>Ecdysozoa</taxon>
        <taxon>Arthropoda</taxon>
        <taxon>Hexapoda</taxon>
        <taxon>Insecta</taxon>
        <taxon>Pterygota</taxon>
        <taxon>Neoptera</taxon>
        <taxon>Paraneoptera</taxon>
        <taxon>Hemiptera</taxon>
        <taxon>Heteroptera</taxon>
        <taxon>Panheteroptera</taxon>
        <taxon>Cimicomorpha</taxon>
        <taxon>Miridae</taxon>
        <taxon>Mirini</taxon>
        <taxon>Lygus</taxon>
    </lineage>
</organism>
<reference evidence="1" key="1">
    <citation type="journal article" date="2016" name="Gigascience">
        <title>De novo construction of an expanded transcriptome assembly for the western tarnished plant bug, Lygus hesperus.</title>
        <authorList>
            <person name="Tassone E.E."/>
            <person name="Geib S.M."/>
            <person name="Hall B."/>
            <person name="Fabrick J.A."/>
            <person name="Brent C.S."/>
            <person name="Hull J.J."/>
        </authorList>
    </citation>
    <scope>NUCLEOTIDE SEQUENCE</scope>
</reference>
<evidence type="ECO:0000313" key="1">
    <source>
        <dbReference type="EMBL" id="JAP96939.1"/>
    </source>
</evidence>
<name>A0A146KPJ4_LYGHE</name>
<proteinExistence type="predicted"/>